<dbReference type="Proteomes" id="UP000789739">
    <property type="component" value="Unassembled WGS sequence"/>
</dbReference>
<dbReference type="EMBL" id="CAJVPI010003054">
    <property type="protein sequence ID" value="CAG8653430.1"/>
    <property type="molecule type" value="Genomic_DNA"/>
</dbReference>
<reference evidence="1" key="1">
    <citation type="submission" date="2021-06" db="EMBL/GenBank/DDBJ databases">
        <authorList>
            <person name="Kallberg Y."/>
            <person name="Tangrot J."/>
            <person name="Rosling A."/>
        </authorList>
    </citation>
    <scope>NUCLEOTIDE SEQUENCE</scope>
    <source>
        <strain evidence="1">BR232B</strain>
    </source>
</reference>
<evidence type="ECO:0000313" key="2">
    <source>
        <dbReference type="Proteomes" id="UP000789739"/>
    </source>
</evidence>
<organism evidence="1 2">
    <name type="scientific">Paraglomus brasilianum</name>
    <dbReference type="NCBI Taxonomy" id="144538"/>
    <lineage>
        <taxon>Eukaryota</taxon>
        <taxon>Fungi</taxon>
        <taxon>Fungi incertae sedis</taxon>
        <taxon>Mucoromycota</taxon>
        <taxon>Glomeromycotina</taxon>
        <taxon>Glomeromycetes</taxon>
        <taxon>Paraglomerales</taxon>
        <taxon>Paraglomeraceae</taxon>
        <taxon>Paraglomus</taxon>
    </lineage>
</organism>
<proteinExistence type="predicted"/>
<accession>A0A9N9H702</accession>
<evidence type="ECO:0000313" key="1">
    <source>
        <dbReference type="EMBL" id="CAG8653430.1"/>
    </source>
</evidence>
<comment type="caution">
    <text evidence="1">The sequence shown here is derived from an EMBL/GenBank/DDBJ whole genome shotgun (WGS) entry which is preliminary data.</text>
</comment>
<dbReference type="AlphaFoldDB" id="A0A9N9H702"/>
<sequence length="143" mass="16171">MYDKRYEPSPSELRSEEAKLMQFEESVEKTNLSSDVVDKLEGGTHNQDVLEDETVDLNKRMIKPLESEKFEVATNDVFPDSTKTHRAIVPIACPKMQCHKELDDNDPGINIIIYIATDDKAPLGSHLISMLDTMVAAHAETFY</sequence>
<gene>
    <name evidence="1" type="ORF">PBRASI_LOCUS10383</name>
</gene>
<dbReference type="OrthoDB" id="1882547at2759"/>
<name>A0A9N9H702_9GLOM</name>
<protein>
    <submittedName>
        <fullName evidence="1">2594_t:CDS:1</fullName>
    </submittedName>
</protein>
<keyword evidence="2" id="KW-1185">Reference proteome</keyword>
<feature type="non-terminal residue" evidence="1">
    <location>
        <position position="1"/>
    </location>
</feature>